<dbReference type="InParanoid" id="K1X867"/>
<dbReference type="HOGENOM" id="CLU_000211_1_0_1"/>
<evidence type="ECO:0000256" key="5">
    <source>
        <dbReference type="ARBA" id="ARBA00022801"/>
    </source>
</evidence>
<evidence type="ECO:0000313" key="11">
    <source>
        <dbReference type="EMBL" id="EKD21257.1"/>
    </source>
</evidence>
<dbReference type="Pfam" id="PF12340">
    <property type="entry name" value="DUF3638"/>
    <property type="match status" value="1"/>
</dbReference>
<dbReference type="PANTHER" id="PTHR13367:SF34">
    <property type="match status" value="1"/>
</dbReference>
<feature type="region of interest" description="Disordered" evidence="7">
    <location>
        <begin position="2830"/>
        <end position="2867"/>
    </location>
</feature>
<name>K1X867_MARBU</name>
<dbReference type="InterPro" id="IPR051346">
    <property type="entry name" value="OTU_Deubiquitinase"/>
</dbReference>
<evidence type="ECO:0000313" key="12">
    <source>
        <dbReference type="Proteomes" id="UP000006753"/>
    </source>
</evidence>
<dbReference type="GO" id="GO:0004843">
    <property type="term" value="F:cysteine-type deubiquitinase activity"/>
    <property type="evidence" value="ECO:0007669"/>
    <property type="project" value="UniProtKB-EC"/>
</dbReference>
<dbReference type="OrthoDB" id="3182339at2759"/>
<dbReference type="InterPro" id="IPR022099">
    <property type="entry name" value="DUF3638"/>
</dbReference>
<reference evidence="11 12" key="1">
    <citation type="journal article" date="2012" name="BMC Genomics">
        <title>Sequencing the genome of Marssonina brunnea reveals fungus-poplar co-evolution.</title>
        <authorList>
            <person name="Zhu S."/>
            <person name="Cao Y.-Z."/>
            <person name="Jiang C."/>
            <person name="Tan B.-Y."/>
            <person name="Wang Z."/>
            <person name="Feng S."/>
            <person name="Zhang L."/>
            <person name="Su X.-H."/>
            <person name="Brejova B."/>
            <person name="Vinar T."/>
            <person name="Xu M."/>
            <person name="Wang M.-X."/>
            <person name="Zhang S.-G."/>
            <person name="Huang M.-R."/>
            <person name="Wu R."/>
            <person name="Zhou Y."/>
        </authorList>
    </citation>
    <scope>NUCLEOTIDE SEQUENCE [LARGE SCALE GENOMIC DNA]</scope>
    <source>
        <strain evidence="11 12">MB_m1</strain>
    </source>
</reference>
<dbReference type="Proteomes" id="UP000006753">
    <property type="component" value="Unassembled WGS sequence"/>
</dbReference>
<accession>K1X867</accession>
<dbReference type="GO" id="GO:0006508">
    <property type="term" value="P:proteolysis"/>
    <property type="evidence" value="ECO:0007669"/>
    <property type="project" value="UniProtKB-KW"/>
</dbReference>
<feature type="domain" description="DUF3645" evidence="9">
    <location>
        <begin position="2371"/>
        <end position="2402"/>
    </location>
</feature>
<feature type="compositionally biased region" description="Basic and acidic residues" evidence="7">
    <location>
        <begin position="2834"/>
        <end position="2855"/>
    </location>
</feature>
<dbReference type="OMA" id="RRIYHMP"/>
<dbReference type="EC" id="3.4.19.12" evidence="2"/>
<sequence length="3156" mass="356828">MADLNFLIAHVFLPPKLPQSDDWSAEGDRLLTELVVTTLRGAVACDHNDARWPILIDSFNLLLSENEDGFFSESELADALGSMLVGGIHVLHVRSQNAGIIVRRTQDSYVFESFELSPTTDVVINTQGRLLRSFPGPAIAISDDRVADVNFREAFAQLVTQLSVEVLQDVAPKTHKANVTEMITGILRAIGEPSDAVRIWKATRDDVLWDRTLAPWRRCPRWLLLRVALQTSLMEKKADKIVHTQYKFFMVLLMAKLLNDAVAQCLPGEMLFIMSAKISRRMLKLGNAANDMPWIYFVRDSISAAQVELNKKWSLIQANPDPTGFNENSGIQHADAHTHLDIPRIREYIIEITSRQPLSVSDTGPAIHICEDRILQEASSFPSIDILKKLTTENYQLHMHDLEAWVRDHLQLWLALNLLRDPSVLSCTNLARAMSIYFKAAHREYRGNPTNYSVMVLTLMDLWVALDKFTTAREPLLKKYQPGFPPSLFDRLLLPKKQDMDRLFRIEEYIEQRRANSEPRFPLLFLEGNTPDSFAVKYFEQSPELQDIKIEIENSAASDREKKIKEFSTKKSEYNQKLAQSNSMSCSQRMVMTGKKSKRKEVSQHDPSCQKCLLKSAAVGISIDVHEWPLPAKDVEAKAAVFELNVPEFIRIWRESTYEILVDLFVWDLKTPSQPLDKYTWHSFSGIKKWIRCPTGRLQLASSIKDISRSHYKSQKISATSEQSVCVSNGLKCVMYDSETFLWTSKILGNHCLGGRCTFKLPQGSYETLQYAVKGTTHTSNQVLAQQDACPDAITLHEFYAFCTLRAGHRLQWRNIARELASQVLNFQHVETHILLLQSAYEAGPGNDKTARDSHLDLEEEHFGLTLVTCLNDGLSSVEANWQGASAVRTYTALAIRLLSLSPHDAVQRQCLAYLDRTRSVALRWMHDVIDLLHTSEEDEELSRLAIRVLDMALTCHGTFDTDLRYIPFVLSSPENVSIFVECAITIRDRTPAGNEELDSVIRSGLEHFKRVSHRFESSLRQLIITDPRGIDLAIGRLWTAYKPVGWWIGLPRPNEGYVQTEVPSRDGNSVLKIHLNILSGSFLVNGYPLSRLPLPYESHESYRRLFGRRVLEVVPSQIAGMTFESRKEIHGYQVHFHLSDEDLIIKALKDGNEYELFPLRAFEGDFPKSFVTDYTHWFDYRLGYIEWRPSDQPWTTSPNNWRTFSYETGECCLVQENRKLVGITKHPAKVIHRILRPIENAKNIHITFDSVENRLEISLPRMNLDFFIATGSSLIESKQFRGMVIDANQSFGCLNGLVSKLVLRELVGSSRAVIIPEGRFIEQPNNEHTEVRIERGTTEHVPYHYFQIDNLLGRLIDNGSLRSRLFRVYLHAVTSYCLPDDLTSKTGTEEALQTLSQASTQSLDTFNQEDVELLEKIASLSPSREYYPKHLKTMETVHWMKLPTLQQDEKFFQIIEAMLQKAASLHPFQESRVEAPEFRKRKHIELYSRTSIRLSSIRGDGYGAESFTTAQDRVYNSRDRIYDQRREIKACSVAELVDTWSPNSRVCQGLLQKFESWGAPMSAASHDALIRLGFDSRWLQKPDDIFPDFFWAFRKALSNCDPYKDKYSVMIFLSSLSFSPHADLDIVEALLAFATRAELRAVQLLPYEYFDLAAGYSPVFERVMDIFKRHSASFEQSIEFKSARQPGESANASSNRRRQAFHSAADAKFRAVTLSLIEQWPARPRKYKFPADQMQNFSNYVNSQSAVEEIESLFREWHRNSRFENLMKEIQAVLQRGAIEVGDPPAYSFRVPASVSSCGIPGYLSFVDLLKNAAPKAIENNDNAPWLQSLLAQKQDEAISDSEGPAVFTVQHEGKLTSLLAFLSGKVTGTYEKLYLDDLKRSYEAYTLNSAKPSPAVENVDSLLNINLEQASQRAARLYQDICSHLRSPSTPGHELCNVAQFSPRLSPSIILSQLGRGKLSLFSLPLSWKLVITQFGLAMTVLQHAQRLKACSHNKVELAAELSNHGHVGWNPLDHPDWLLLELENNILIRPEQAQIATEMISPSSGSNSIMQLNMGLGKSSVIVPIVAATLADGNKLSRVVVLKSLATQMRQLLQNKLGGMINRRVYYLPISRSLKLNEEKATQIRKIYEECLNDGGVLLAQPEHILSFELLGLDHALSDVGTIETTGSGVRFVEGNPVGFAMIKTQKWLLEVSRDILDESDELLSVRFELIYTMGSQRPTEYSPHRWQIVQHVLGIFAKTAIHLAHAGVFPHGLEVLSVKSSDGFPRIRILQEEAGVALLSAVAREICDQGLPGLAIWNLPRQARSTLFRFLTDSSMTESETKPLQECALSVESMKSGLLLLRGLFAGGILAFAFAQKRWRVNYGLHLVRTRLAVPYQAKDSPSARAEFSHPDTAIVLTCLSYYYGGLNEKQIYASFDELLQSDHPQEAYQQWVRSIPNLPKGFRQISGVNLSNKIQCSRVLFPLLRLSKALIDFHTSHLVFPKEMMEFTHKLSSSGWELAREKQHPMTGFSGTNDSKYVLPVAIKQSDLPQQLKTNAEVLDCLLRSENTVDSAFTKGVEVLDADALLRMAVNCVPAVRVLLDVGAQVLELRNVEVAQKWLSMVDRTVAEAAIFVNDDNEICVSSRSGLIEQLHVSPYANLMDRCLIFLDESHTRGTDLKMPSDYRAIVTLGPDLTKDRLAQACMRLRKLGKGQSVCFAPSLEIRLKILHCNGKSVGDDIDVADVLAWCITNTWQSTKRSVPLWATQGIRHYRRRAACDTESGLPSIPRSILEPEAQSLEQRYGIGIKQSKEREVVFGNSGRSQFASFTKMIDEIREKCRDFGLTSFQDSSLHEEQERELQPENEREQEIERPSPLPARPHHTHPDVVRFVTNGEINRFSPAFKPAFMTLMNTSAGAALEVPAWPQDLLVSTDFGETVVLKNGDQMDQYLRPVHWLLTLKRSKSFITVLIISPQEANALLPIIREKNLVTLHVYTPRLSLANNTLEDLAFCAIPPLPADWVAPPIGIQIGLFAGQLYLKNKEEYLALCWFLGLCYRTPDDLVRVAVDGFVHHEDRVNLDTKMARYCRFQRSPVPFLRLLFAMRRKGQGFVDSHLGRILNGELLRDEHFVGPDFPGGSVEQVVETSGGEGGESQDSGHEGVRLGEDSDIEMGSV</sequence>
<dbReference type="Pfam" id="PF12359">
    <property type="entry name" value="DUF3645"/>
    <property type="match status" value="1"/>
</dbReference>
<dbReference type="Pfam" id="PF20255">
    <property type="entry name" value="DUF6606"/>
    <property type="match status" value="1"/>
</dbReference>
<keyword evidence="12" id="KW-1185">Reference proteome</keyword>
<dbReference type="InterPro" id="IPR046541">
    <property type="entry name" value="DUF6606"/>
</dbReference>
<evidence type="ECO:0000256" key="6">
    <source>
        <dbReference type="ARBA" id="ARBA00022807"/>
    </source>
</evidence>
<feature type="domain" description="DUF6606" evidence="10">
    <location>
        <begin position="7"/>
        <end position="259"/>
    </location>
</feature>
<feature type="compositionally biased region" description="Basic and acidic residues" evidence="7">
    <location>
        <begin position="3137"/>
        <end position="3147"/>
    </location>
</feature>
<protein>
    <recommendedName>
        <fullName evidence="2">ubiquitinyl hydrolase 1</fullName>
        <ecNumber evidence="2">3.4.19.12</ecNumber>
    </recommendedName>
</protein>
<evidence type="ECO:0000256" key="2">
    <source>
        <dbReference type="ARBA" id="ARBA00012759"/>
    </source>
</evidence>
<evidence type="ECO:0000256" key="1">
    <source>
        <dbReference type="ARBA" id="ARBA00000707"/>
    </source>
</evidence>
<dbReference type="EMBL" id="JH921428">
    <property type="protein sequence ID" value="EKD21257.1"/>
    <property type="molecule type" value="Genomic_DNA"/>
</dbReference>
<evidence type="ECO:0000259" key="8">
    <source>
        <dbReference type="Pfam" id="PF12340"/>
    </source>
</evidence>
<dbReference type="PANTHER" id="PTHR13367">
    <property type="entry name" value="UBIQUITIN THIOESTERASE"/>
    <property type="match status" value="1"/>
</dbReference>
<feature type="domain" description="DUF3638" evidence="8">
    <location>
        <begin position="2009"/>
        <end position="2246"/>
    </location>
</feature>
<evidence type="ECO:0000259" key="9">
    <source>
        <dbReference type="Pfam" id="PF12359"/>
    </source>
</evidence>
<keyword evidence="6" id="KW-0788">Thiol protease</keyword>
<proteinExistence type="predicted"/>
<dbReference type="InterPro" id="IPR022105">
    <property type="entry name" value="DUF3645"/>
</dbReference>
<evidence type="ECO:0000259" key="10">
    <source>
        <dbReference type="Pfam" id="PF20255"/>
    </source>
</evidence>
<comment type="catalytic activity">
    <reaction evidence="1">
        <text>Thiol-dependent hydrolysis of ester, thioester, amide, peptide and isopeptide bonds formed by the C-terminal Gly of ubiquitin (a 76-residue protein attached to proteins as an intracellular targeting signal).</text>
        <dbReference type="EC" id="3.4.19.12"/>
    </reaction>
</comment>
<organism evidence="11 12">
    <name type="scientific">Marssonina brunnea f. sp. multigermtubi (strain MB_m1)</name>
    <name type="common">Marssonina leaf spot fungus</name>
    <dbReference type="NCBI Taxonomy" id="1072389"/>
    <lineage>
        <taxon>Eukaryota</taxon>
        <taxon>Fungi</taxon>
        <taxon>Dikarya</taxon>
        <taxon>Ascomycota</taxon>
        <taxon>Pezizomycotina</taxon>
        <taxon>Leotiomycetes</taxon>
        <taxon>Helotiales</taxon>
        <taxon>Drepanopezizaceae</taxon>
        <taxon>Drepanopeziza</taxon>
    </lineage>
</organism>
<feature type="region of interest" description="Disordered" evidence="7">
    <location>
        <begin position="3113"/>
        <end position="3156"/>
    </location>
</feature>
<dbReference type="eggNOG" id="ENOG502QUFK">
    <property type="taxonomic scope" value="Eukaryota"/>
</dbReference>
<keyword evidence="5" id="KW-0378">Hydrolase</keyword>
<dbReference type="KEGG" id="mbe:MBM_00370"/>
<evidence type="ECO:0000256" key="4">
    <source>
        <dbReference type="ARBA" id="ARBA00022786"/>
    </source>
</evidence>
<evidence type="ECO:0000256" key="7">
    <source>
        <dbReference type="SAM" id="MobiDB-lite"/>
    </source>
</evidence>
<feature type="compositionally biased region" description="Low complexity" evidence="7">
    <location>
        <begin position="3118"/>
        <end position="3128"/>
    </location>
</feature>
<gene>
    <name evidence="11" type="ORF">MBM_00370</name>
</gene>
<evidence type="ECO:0000256" key="3">
    <source>
        <dbReference type="ARBA" id="ARBA00022670"/>
    </source>
</evidence>
<keyword evidence="3" id="KW-0645">Protease</keyword>
<keyword evidence="4" id="KW-0833">Ubl conjugation pathway</keyword>